<proteinExistence type="inferred from homology"/>
<dbReference type="PANTHER" id="PTHR46042">
    <property type="entry name" value="DIPHTHINE METHYLTRANSFERASE"/>
    <property type="match status" value="1"/>
</dbReference>
<comment type="caution">
    <text evidence="9">The sequence shown here is derived from an EMBL/GenBank/DDBJ whole genome shotgun (WGS) entry which is preliminary data.</text>
</comment>
<dbReference type="GO" id="GO:0005737">
    <property type="term" value="C:cytoplasm"/>
    <property type="evidence" value="ECO:0007669"/>
    <property type="project" value="TreeGrafter"/>
</dbReference>
<feature type="repeat" description="WD" evidence="8">
    <location>
        <begin position="209"/>
        <end position="231"/>
    </location>
</feature>
<dbReference type="InterPro" id="IPR052415">
    <property type="entry name" value="Diphthine_MTase"/>
</dbReference>
<name>A0A8J2WDT6_9STRA</name>
<comment type="similarity">
    <text evidence="5">Belongs to the DPH7 family.</text>
</comment>
<keyword evidence="3" id="KW-0677">Repeat</keyword>
<dbReference type="PROSITE" id="PS00678">
    <property type="entry name" value="WD_REPEATS_1"/>
    <property type="match status" value="1"/>
</dbReference>
<keyword evidence="10" id="KW-1185">Reference proteome</keyword>
<sequence>MAALTAPRSYAPAKIQIELPNQPCALAWVDDALVAATYDYVEAEGTRVGGLCLMRNTEIAATLELRGGYALAPRGSQLAVATADGRVALVDVAETLTVSTVSEAKGHLFTDVVWDGPDALVVAEGDSGRVSRWRADDGLAESQSWDAHAYAPGCPAEVWCVGRDPSTGLYVSGADDGLLKAWDARSPKPALALRHGAGVTAVLCDDGSVSTGSYDESVRLWDLRAPAAPTASVAVGGGAYALARDGGGYLAACMGAGACVLRATPLAVAGVYDHHGSVVYGAVRHGASRRIASCSFYDRGVHVWCDE</sequence>
<dbReference type="EC" id="3.1.1.97" evidence="6"/>
<keyword evidence="2 8" id="KW-0853">WD repeat</keyword>
<feature type="repeat" description="WD" evidence="8">
    <location>
        <begin position="151"/>
        <end position="192"/>
    </location>
</feature>
<dbReference type="AlphaFoldDB" id="A0A8J2WDT6"/>
<dbReference type="PANTHER" id="PTHR46042:SF1">
    <property type="entry name" value="DIPHTHINE METHYLTRANSFERASE"/>
    <property type="match status" value="1"/>
</dbReference>
<gene>
    <name evidence="9" type="ORF">PECAL_1P06300</name>
</gene>
<dbReference type="InterPro" id="IPR001680">
    <property type="entry name" value="WD40_rpt"/>
</dbReference>
<evidence type="ECO:0000256" key="7">
    <source>
        <dbReference type="ARBA" id="ARBA00047551"/>
    </source>
</evidence>
<accession>A0A8J2WDT6</accession>
<dbReference type="Pfam" id="PF00400">
    <property type="entry name" value="WD40"/>
    <property type="match status" value="2"/>
</dbReference>
<evidence type="ECO:0000256" key="4">
    <source>
        <dbReference type="ARBA" id="ARBA00022801"/>
    </source>
</evidence>
<dbReference type="InterPro" id="IPR015943">
    <property type="entry name" value="WD40/YVTN_repeat-like_dom_sf"/>
</dbReference>
<reference evidence="9" key="1">
    <citation type="submission" date="2021-11" db="EMBL/GenBank/DDBJ databases">
        <authorList>
            <consortium name="Genoscope - CEA"/>
            <person name="William W."/>
        </authorList>
    </citation>
    <scope>NUCLEOTIDE SEQUENCE</scope>
</reference>
<dbReference type="SMART" id="SM00320">
    <property type="entry name" value="WD40"/>
    <property type="match status" value="4"/>
</dbReference>
<evidence type="ECO:0000256" key="5">
    <source>
        <dbReference type="ARBA" id="ARBA00038092"/>
    </source>
</evidence>
<keyword evidence="4" id="KW-0378">Hydrolase</keyword>
<evidence type="ECO:0000256" key="8">
    <source>
        <dbReference type="PROSITE-ProRule" id="PRU00221"/>
    </source>
</evidence>
<evidence type="ECO:0000256" key="2">
    <source>
        <dbReference type="ARBA" id="ARBA00022574"/>
    </source>
</evidence>
<dbReference type="OrthoDB" id="1930760at2759"/>
<comment type="pathway">
    <text evidence="1">Protein modification; peptidyl-diphthamide biosynthesis.</text>
</comment>
<evidence type="ECO:0000256" key="1">
    <source>
        <dbReference type="ARBA" id="ARBA00005156"/>
    </source>
</evidence>
<dbReference type="Gene3D" id="2.130.10.10">
    <property type="entry name" value="YVTN repeat-like/Quinoprotein amine dehydrogenase"/>
    <property type="match status" value="1"/>
</dbReference>
<dbReference type="Proteomes" id="UP000789595">
    <property type="component" value="Unassembled WGS sequence"/>
</dbReference>
<dbReference type="EMBL" id="CAKKNE010000001">
    <property type="protein sequence ID" value="CAH0364275.1"/>
    <property type="molecule type" value="Genomic_DNA"/>
</dbReference>
<evidence type="ECO:0000256" key="6">
    <source>
        <dbReference type="ARBA" id="ARBA00039131"/>
    </source>
</evidence>
<dbReference type="InterPro" id="IPR036322">
    <property type="entry name" value="WD40_repeat_dom_sf"/>
</dbReference>
<evidence type="ECO:0000256" key="3">
    <source>
        <dbReference type="ARBA" id="ARBA00022737"/>
    </source>
</evidence>
<dbReference type="GO" id="GO:0017183">
    <property type="term" value="P:protein histidyl modification to diphthamide"/>
    <property type="evidence" value="ECO:0007669"/>
    <property type="project" value="TreeGrafter"/>
</dbReference>
<comment type="catalytic activity">
    <reaction evidence="7">
        <text>diphthine methyl ester-[translation elongation factor 2] + H2O = diphthine-[translation elongation factor 2] + methanol + H(+)</text>
        <dbReference type="Rhea" id="RHEA:42656"/>
        <dbReference type="Rhea" id="RHEA-COMP:10172"/>
        <dbReference type="Rhea" id="RHEA-COMP:10173"/>
        <dbReference type="ChEBI" id="CHEBI:15377"/>
        <dbReference type="ChEBI" id="CHEBI:15378"/>
        <dbReference type="ChEBI" id="CHEBI:17790"/>
        <dbReference type="ChEBI" id="CHEBI:79005"/>
        <dbReference type="ChEBI" id="CHEBI:82696"/>
        <dbReference type="EC" id="3.1.1.97"/>
    </reaction>
</comment>
<evidence type="ECO:0000313" key="9">
    <source>
        <dbReference type="EMBL" id="CAH0364275.1"/>
    </source>
</evidence>
<dbReference type="GO" id="GO:0061685">
    <property type="term" value="F:diphthine methylesterase activity"/>
    <property type="evidence" value="ECO:0007669"/>
    <property type="project" value="UniProtKB-EC"/>
</dbReference>
<evidence type="ECO:0000313" key="10">
    <source>
        <dbReference type="Proteomes" id="UP000789595"/>
    </source>
</evidence>
<dbReference type="PROSITE" id="PS50082">
    <property type="entry name" value="WD_REPEATS_2"/>
    <property type="match status" value="2"/>
</dbReference>
<dbReference type="InterPro" id="IPR019775">
    <property type="entry name" value="WD40_repeat_CS"/>
</dbReference>
<organism evidence="9 10">
    <name type="scientific">Pelagomonas calceolata</name>
    <dbReference type="NCBI Taxonomy" id="35677"/>
    <lineage>
        <taxon>Eukaryota</taxon>
        <taxon>Sar</taxon>
        <taxon>Stramenopiles</taxon>
        <taxon>Ochrophyta</taxon>
        <taxon>Pelagophyceae</taxon>
        <taxon>Pelagomonadales</taxon>
        <taxon>Pelagomonadaceae</taxon>
        <taxon>Pelagomonas</taxon>
    </lineage>
</organism>
<protein>
    <recommendedName>
        <fullName evidence="6">methylated diphthine methylhydrolase</fullName>
        <ecNumber evidence="6">3.1.1.97</ecNumber>
    </recommendedName>
</protein>
<dbReference type="SUPFAM" id="SSF50978">
    <property type="entry name" value="WD40 repeat-like"/>
    <property type="match status" value="1"/>
</dbReference>